<reference evidence="3" key="1">
    <citation type="journal article" date="2017" name="Nature">
        <title>The genome of Chenopodium quinoa.</title>
        <authorList>
            <person name="Jarvis D.E."/>
            <person name="Ho Y.S."/>
            <person name="Lightfoot D.J."/>
            <person name="Schmoeckel S.M."/>
            <person name="Li B."/>
            <person name="Borm T.J.A."/>
            <person name="Ohyanagi H."/>
            <person name="Mineta K."/>
            <person name="Michell C.T."/>
            <person name="Saber N."/>
            <person name="Kharbatia N.M."/>
            <person name="Rupper R.R."/>
            <person name="Sharp A.R."/>
            <person name="Dally N."/>
            <person name="Boughton B.A."/>
            <person name="Woo Y.H."/>
            <person name="Gao G."/>
            <person name="Schijlen E.G.W.M."/>
            <person name="Guo X."/>
            <person name="Momin A.A."/>
            <person name="Negrao S."/>
            <person name="Al-Babili S."/>
            <person name="Gehring C."/>
            <person name="Roessner U."/>
            <person name="Jung C."/>
            <person name="Murphy K."/>
            <person name="Arold S.T."/>
            <person name="Gojobori T."/>
            <person name="van der Linden C.G."/>
            <person name="van Loo E.N."/>
            <person name="Jellen E.N."/>
            <person name="Maughan P.J."/>
            <person name="Tester M."/>
        </authorList>
    </citation>
    <scope>NUCLEOTIDE SEQUENCE [LARGE SCALE GENOMIC DNA]</scope>
    <source>
        <strain evidence="3">cv. PI 614886</strain>
    </source>
</reference>
<dbReference type="InterPro" id="IPR050796">
    <property type="entry name" value="SCF_F-box_component"/>
</dbReference>
<evidence type="ECO:0000256" key="1">
    <source>
        <dbReference type="SAM" id="MobiDB-lite"/>
    </source>
</evidence>
<protein>
    <recommendedName>
        <fullName evidence="2">F-box associated beta-propeller type 3 domain-containing protein</fullName>
    </recommendedName>
</protein>
<dbReference type="Gramene" id="AUR62001055-RA">
    <property type="protein sequence ID" value="AUR62001055-RA:cds"/>
    <property type="gene ID" value="AUR62001055"/>
</dbReference>
<feature type="compositionally biased region" description="Polar residues" evidence="1">
    <location>
        <begin position="191"/>
        <end position="202"/>
    </location>
</feature>
<keyword evidence="4" id="KW-1185">Reference proteome</keyword>
<accession>A0A803KPU9</accession>
<dbReference type="PANTHER" id="PTHR31672">
    <property type="entry name" value="BNACNNG10540D PROTEIN"/>
    <property type="match status" value="1"/>
</dbReference>
<dbReference type="Proteomes" id="UP000596660">
    <property type="component" value="Unplaced"/>
</dbReference>
<dbReference type="AlphaFoldDB" id="A0A803KPU9"/>
<dbReference type="PANTHER" id="PTHR31672:SF13">
    <property type="entry name" value="F-BOX PROTEIN CPR30-LIKE"/>
    <property type="match status" value="1"/>
</dbReference>
<dbReference type="EnsemblPlants" id="AUR62001055-RA">
    <property type="protein sequence ID" value="AUR62001055-RA:cds"/>
    <property type="gene ID" value="AUR62001055"/>
</dbReference>
<feature type="region of interest" description="Disordered" evidence="1">
    <location>
        <begin position="179"/>
        <end position="202"/>
    </location>
</feature>
<evidence type="ECO:0000313" key="4">
    <source>
        <dbReference type="Proteomes" id="UP000596660"/>
    </source>
</evidence>
<dbReference type="InterPro" id="IPR013187">
    <property type="entry name" value="F-box-assoc_dom_typ3"/>
</dbReference>
<sequence>MRRADTDDQVGETVFLLWNPATREVFKLPDTDGIESSCAGVGFDDITNNYKVVNFDDTMNSSIVQLYSLAENSWKQVDAGFYFGGQPPETSVSDPTSNGRMHSWILNYEVGYDLSCSLLSFDMADEIFVETPLPDETSELRRAFLQQSSNDKYPTLYSFDDGSCIKESLVSITKCVRQQPEHGPRGGVLQQEDSSLGMSLIP</sequence>
<name>A0A803KPU9_CHEQI</name>
<dbReference type="Pfam" id="PF08268">
    <property type="entry name" value="FBA_3"/>
    <property type="match status" value="1"/>
</dbReference>
<dbReference type="InterPro" id="IPR017451">
    <property type="entry name" value="F-box-assoc_interact_dom"/>
</dbReference>
<organism evidence="3 4">
    <name type="scientific">Chenopodium quinoa</name>
    <name type="common">Quinoa</name>
    <dbReference type="NCBI Taxonomy" id="63459"/>
    <lineage>
        <taxon>Eukaryota</taxon>
        <taxon>Viridiplantae</taxon>
        <taxon>Streptophyta</taxon>
        <taxon>Embryophyta</taxon>
        <taxon>Tracheophyta</taxon>
        <taxon>Spermatophyta</taxon>
        <taxon>Magnoliopsida</taxon>
        <taxon>eudicotyledons</taxon>
        <taxon>Gunneridae</taxon>
        <taxon>Pentapetalae</taxon>
        <taxon>Caryophyllales</taxon>
        <taxon>Chenopodiaceae</taxon>
        <taxon>Chenopodioideae</taxon>
        <taxon>Atripliceae</taxon>
        <taxon>Chenopodium</taxon>
    </lineage>
</organism>
<evidence type="ECO:0000259" key="2">
    <source>
        <dbReference type="Pfam" id="PF08268"/>
    </source>
</evidence>
<proteinExistence type="predicted"/>
<dbReference type="NCBIfam" id="TIGR01640">
    <property type="entry name" value="F_box_assoc_1"/>
    <property type="match status" value="1"/>
</dbReference>
<reference evidence="3" key="2">
    <citation type="submission" date="2021-03" db="UniProtKB">
        <authorList>
            <consortium name="EnsemblPlants"/>
        </authorList>
    </citation>
    <scope>IDENTIFICATION</scope>
</reference>
<evidence type="ECO:0000313" key="3">
    <source>
        <dbReference type="EnsemblPlants" id="AUR62001055-RA:cds"/>
    </source>
</evidence>
<feature type="domain" description="F-box associated beta-propeller type 3" evidence="2">
    <location>
        <begin position="17"/>
        <end position="140"/>
    </location>
</feature>